<evidence type="ECO:0000256" key="4">
    <source>
        <dbReference type="ARBA" id="ARBA00023002"/>
    </source>
</evidence>
<dbReference type="PRINTS" id="PR00385">
    <property type="entry name" value="P450"/>
</dbReference>
<dbReference type="SUPFAM" id="SSF48264">
    <property type="entry name" value="Cytochrome P450"/>
    <property type="match status" value="1"/>
</dbReference>
<accession>A0A6P6TYS0</accession>
<dbReference type="GO" id="GO:0005506">
    <property type="term" value="F:iron ion binding"/>
    <property type="evidence" value="ECO:0007669"/>
    <property type="project" value="InterPro"/>
</dbReference>
<dbReference type="InterPro" id="IPR036396">
    <property type="entry name" value="Cyt_P450_sf"/>
</dbReference>
<proteinExistence type="inferred from homology"/>
<keyword evidence="9" id="KW-1185">Reference proteome</keyword>
<keyword evidence="5 7" id="KW-0408">Iron</keyword>
<comment type="similarity">
    <text evidence="1 8">Belongs to the cytochrome P450 family.</text>
</comment>
<dbReference type="Proteomes" id="UP001652660">
    <property type="component" value="Chromosome 8c"/>
</dbReference>
<feature type="binding site" description="axial binding residue" evidence="7">
    <location>
        <position position="424"/>
    </location>
    <ligand>
        <name>heme</name>
        <dbReference type="ChEBI" id="CHEBI:30413"/>
    </ligand>
    <ligandPart>
        <name>Fe</name>
        <dbReference type="ChEBI" id="CHEBI:18248"/>
    </ligandPart>
</feature>
<dbReference type="InterPro" id="IPR017972">
    <property type="entry name" value="Cyt_P450_CS"/>
</dbReference>
<dbReference type="Gene3D" id="1.10.630.10">
    <property type="entry name" value="Cytochrome P450"/>
    <property type="match status" value="1"/>
</dbReference>
<evidence type="ECO:0000256" key="2">
    <source>
        <dbReference type="ARBA" id="ARBA00022617"/>
    </source>
</evidence>
<evidence type="ECO:0000256" key="6">
    <source>
        <dbReference type="ARBA" id="ARBA00023033"/>
    </source>
</evidence>
<dbReference type="AlphaFoldDB" id="A0A6P6TYS0"/>
<evidence type="ECO:0000256" key="8">
    <source>
        <dbReference type="RuleBase" id="RU000461"/>
    </source>
</evidence>
<dbReference type="PRINTS" id="PR00463">
    <property type="entry name" value="EP450I"/>
</dbReference>
<evidence type="ECO:0000256" key="7">
    <source>
        <dbReference type="PIRSR" id="PIRSR602401-1"/>
    </source>
</evidence>
<dbReference type="InterPro" id="IPR002401">
    <property type="entry name" value="Cyt_P450_E_grp-I"/>
</dbReference>
<dbReference type="InterPro" id="IPR001128">
    <property type="entry name" value="Cyt_P450"/>
</dbReference>
<gene>
    <name evidence="10" type="primary">LOC113705693</name>
</gene>
<dbReference type="GeneID" id="113705693"/>
<keyword evidence="2 7" id="KW-0349">Heme</keyword>
<dbReference type="RefSeq" id="XP_027083414.2">
    <property type="nucleotide sequence ID" value="XM_027227613.2"/>
</dbReference>
<keyword evidence="4 8" id="KW-0560">Oxidoreductase</keyword>
<dbReference type="GO" id="GO:0004497">
    <property type="term" value="F:monooxygenase activity"/>
    <property type="evidence" value="ECO:0007669"/>
    <property type="project" value="UniProtKB-KW"/>
</dbReference>
<sequence>MVRKTLSKTSKISGKLPPGPRKLPLIGNIHNLFGGLPHIVLRDLAKKYGPLLHLQLGEVSTVIVSSAEMAKEVLVTHDPVYTNRPDRLAINIMWYDKQDMIFTPYGDHWRQLRKICITELLSNKNVRSFSYIRKEEIMKLMESIRSSQGVSVNVTEMFFRYATYMTCRAAFGTISKDTETMIKCLKEAMVLAAGFDAADVFPSLKILPLISGLKRKLIKMHDKMDEILDDVINQHKLNHKSGKMGNAVSGEEDLIDVLLRLQESGNLQMPITDRNIKGVLFDIFTAGTDTSSVTSEWAMSELMKHPRVMAKAQAEVRQVCKGKETIEEDDIQKLVYLKVVVKEALRLHPPGPLIPRASRENREVKGYMIPNKSHVLVNAYTIARDPEYWDDPEMFKPERFDQKSVDYTGSDFQFLPFGTGRRMCPGVTFGVANIELPLAHLLFHFDWSLPNGMKPNDLDMDEAAGLSINRKNNLYLVATAYCPPMNE</sequence>
<evidence type="ECO:0000313" key="9">
    <source>
        <dbReference type="Proteomes" id="UP001652660"/>
    </source>
</evidence>
<dbReference type="CDD" id="cd11072">
    <property type="entry name" value="CYP71-like"/>
    <property type="match status" value="1"/>
</dbReference>
<name>A0A6P6TYS0_COFAR</name>
<dbReference type="PANTHER" id="PTHR47953">
    <property type="entry name" value="OS08G0105600 PROTEIN"/>
    <property type="match status" value="1"/>
</dbReference>
<dbReference type="InterPro" id="IPR052306">
    <property type="entry name" value="CYP450_71D"/>
</dbReference>
<evidence type="ECO:0000256" key="3">
    <source>
        <dbReference type="ARBA" id="ARBA00022723"/>
    </source>
</evidence>
<dbReference type="OrthoDB" id="2789670at2759"/>
<organism evidence="9 10">
    <name type="scientific">Coffea arabica</name>
    <name type="common">Arabian coffee</name>
    <dbReference type="NCBI Taxonomy" id="13443"/>
    <lineage>
        <taxon>Eukaryota</taxon>
        <taxon>Viridiplantae</taxon>
        <taxon>Streptophyta</taxon>
        <taxon>Embryophyta</taxon>
        <taxon>Tracheophyta</taxon>
        <taxon>Spermatophyta</taxon>
        <taxon>Magnoliopsida</taxon>
        <taxon>eudicotyledons</taxon>
        <taxon>Gunneridae</taxon>
        <taxon>Pentapetalae</taxon>
        <taxon>asterids</taxon>
        <taxon>lamiids</taxon>
        <taxon>Gentianales</taxon>
        <taxon>Rubiaceae</taxon>
        <taxon>Ixoroideae</taxon>
        <taxon>Gardenieae complex</taxon>
        <taxon>Bertiereae - Coffeeae clade</taxon>
        <taxon>Coffeeae</taxon>
        <taxon>Coffea</taxon>
    </lineage>
</organism>
<evidence type="ECO:0000256" key="1">
    <source>
        <dbReference type="ARBA" id="ARBA00010617"/>
    </source>
</evidence>
<reference evidence="10" key="2">
    <citation type="submission" date="2025-08" db="UniProtKB">
        <authorList>
            <consortium name="RefSeq"/>
        </authorList>
    </citation>
    <scope>IDENTIFICATION</scope>
    <source>
        <tissue evidence="10">Leaves</tissue>
    </source>
</reference>
<dbReference type="GO" id="GO:0020037">
    <property type="term" value="F:heme binding"/>
    <property type="evidence" value="ECO:0007669"/>
    <property type="project" value="InterPro"/>
</dbReference>
<dbReference type="Pfam" id="PF00067">
    <property type="entry name" value="p450"/>
    <property type="match status" value="1"/>
</dbReference>
<dbReference type="GO" id="GO:0009821">
    <property type="term" value="P:alkaloid biosynthetic process"/>
    <property type="evidence" value="ECO:0007669"/>
    <property type="project" value="UniProtKB-ARBA"/>
</dbReference>
<evidence type="ECO:0000256" key="5">
    <source>
        <dbReference type="ARBA" id="ARBA00023004"/>
    </source>
</evidence>
<evidence type="ECO:0000313" key="10">
    <source>
        <dbReference type="RefSeq" id="XP_027083414.2"/>
    </source>
</evidence>
<protein>
    <submittedName>
        <fullName evidence="10">Premnaspirodiene oxygenase-like</fullName>
    </submittedName>
</protein>
<dbReference type="PROSITE" id="PS00086">
    <property type="entry name" value="CYTOCHROME_P450"/>
    <property type="match status" value="1"/>
</dbReference>
<keyword evidence="6 8" id="KW-0503">Monooxygenase</keyword>
<dbReference type="PANTHER" id="PTHR47953:SF16">
    <property type="entry name" value="CYTOCHROME P450 71D8"/>
    <property type="match status" value="1"/>
</dbReference>
<keyword evidence="3 7" id="KW-0479">Metal-binding</keyword>
<comment type="cofactor">
    <cofactor evidence="7">
        <name>heme</name>
        <dbReference type="ChEBI" id="CHEBI:30413"/>
    </cofactor>
</comment>
<reference evidence="9" key="1">
    <citation type="journal article" date="2025" name="Foods">
        <title>Unveiling the Microbial Signatures of Arabica Coffee Cherries: Insights into Ripeness Specific Diversity, Functional Traits, and Implications for Quality and Safety.</title>
        <authorList>
            <consortium name="RefSeq"/>
            <person name="Tenea G.N."/>
            <person name="Cifuentes V."/>
            <person name="Reyes P."/>
            <person name="Cevallos-Vallejos M."/>
        </authorList>
    </citation>
    <scope>NUCLEOTIDE SEQUENCE [LARGE SCALE GENOMIC DNA]</scope>
</reference>
<dbReference type="GO" id="GO:0016705">
    <property type="term" value="F:oxidoreductase activity, acting on paired donors, with incorporation or reduction of molecular oxygen"/>
    <property type="evidence" value="ECO:0007669"/>
    <property type="project" value="InterPro"/>
</dbReference>